<dbReference type="Proteomes" id="UP001652740">
    <property type="component" value="Unplaced"/>
</dbReference>
<name>A0ABM3MS74_GALME</name>
<evidence type="ECO:0000313" key="2">
    <source>
        <dbReference type="Proteomes" id="UP001652740"/>
    </source>
</evidence>
<evidence type="ECO:0000256" key="1">
    <source>
        <dbReference type="SAM" id="Phobius"/>
    </source>
</evidence>
<feature type="transmembrane region" description="Helical" evidence="1">
    <location>
        <begin position="114"/>
        <end position="135"/>
    </location>
</feature>
<reference evidence="3" key="1">
    <citation type="submission" date="2025-08" db="UniProtKB">
        <authorList>
            <consortium name="RefSeq"/>
        </authorList>
    </citation>
    <scope>IDENTIFICATION</scope>
    <source>
        <tissue evidence="3">Whole larvae</tissue>
    </source>
</reference>
<keyword evidence="1" id="KW-0812">Transmembrane</keyword>
<accession>A0ABM3MS74</accession>
<proteinExistence type="predicted"/>
<keyword evidence="1" id="KW-0472">Membrane</keyword>
<gene>
    <name evidence="3" type="primary">LOC113511512</name>
</gene>
<keyword evidence="2" id="KW-1185">Reference proteome</keyword>
<keyword evidence="1" id="KW-1133">Transmembrane helix</keyword>
<dbReference type="GeneID" id="113511512"/>
<dbReference type="RefSeq" id="XP_052754220.1">
    <property type="nucleotide sequence ID" value="XM_052898260.1"/>
</dbReference>
<protein>
    <submittedName>
        <fullName evidence="3">Uncharacterized protein LOC113511512</fullName>
    </submittedName>
</protein>
<sequence>MTMDLKEIIKWFIPCFHILLYLNKKMNTRLTMVFLCLFFNLFPVHGAKVNSVVQLDLSSNSINDTKKLVNFDDVSKFNQSEGIEKRDAKNLGFSSDDTSVGRTFGRPLKKMMGALLPVLFQIGAASTWAVVAAMVGVKTLLVTLAILKLLLMAGAAKLGALYASKDHQSHQGWEPHQKEIHLHIHNGHVSTDEHISSWNRDSLPLGVNKNINVAVDPYSAGPQTINTPYGSYIKID</sequence>
<feature type="transmembrane region" description="Helical" evidence="1">
    <location>
        <begin position="141"/>
        <end position="163"/>
    </location>
</feature>
<evidence type="ECO:0000313" key="3">
    <source>
        <dbReference type="RefSeq" id="XP_052754220.1"/>
    </source>
</evidence>
<organism evidence="2 3">
    <name type="scientific">Galleria mellonella</name>
    <name type="common">Greater wax moth</name>
    <dbReference type="NCBI Taxonomy" id="7137"/>
    <lineage>
        <taxon>Eukaryota</taxon>
        <taxon>Metazoa</taxon>
        <taxon>Ecdysozoa</taxon>
        <taxon>Arthropoda</taxon>
        <taxon>Hexapoda</taxon>
        <taxon>Insecta</taxon>
        <taxon>Pterygota</taxon>
        <taxon>Neoptera</taxon>
        <taxon>Endopterygota</taxon>
        <taxon>Lepidoptera</taxon>
        <taxon>Glossata</taxon>
        <taxon>Ditrysia</taxon>
        <taxon>Pyraloidea</taxon>
        <taxon>Pyralidae</taxon>
        <taxon>Galleriinae</taxon>
        <taxon>Galleria</taxon>
    </lineage>
</organism>